<dbReference type="PANTHER" id="PTHR11669:SF8">
    <property type="entry name" value="DNA POLYMERASE III SUBUNIT DELTA"/>
    <property type="match status" value="1"/>
</dbReference>
<dbReference type="PANTHER" id="PTHR11669">
    <property type="entry name" value="REPLICATION FACTOR C / DNA POLYMERASE III GAMMA-TAU SUBUNIT"/>
    <property type="match status" value="1"/>
</dbReference>
<organism evidence="1 2">
    <name type="scientific">candidate division WOR-3 bacterium</name>
    <dbReference type="NCBI Taxonomy" id="2052148"/>
    <lineage>
        <taxon>Bacteria</taxon>
        <taxon>Bacteria division WOR-3</taxon>
    </lineage>
</organism>
<accession>A0A9C9EN53</accession>
<gene>
    <name evidence="1" type="ORF">ENI34_04620</name>
</gene>
<sequence length="315" mass="35954">MNNRFDEIIGQDTAKRFVSTAVKKDNLYNFLFTGPRGVGKRVFGFALAKILHCPPGSPGFTLIVPIPSKIKNKEEKIQEYTNRYLPENPVVEFEDRAAILIEQIRNLIMKLMHMPQKGSRRVVLILEADKMTDAAANCFLKTLEEPPLDTFFILTSSRPNFLLPTIRSRCRKIPFGYLSNEQIKNIIFGEEDNFLLGSPGEILALQLNDSIDYAFSILKKTPLSEKTAAAAAREYEGKKIIDLLYPLLLFYRLVLYRKFNLSLNTPYEKIIKKKAESLSVKTIIETLLMLNNSINALEHNPNQLLHLFSIFSKLP</sequence>
<dbReference type="GO" id="GO:0006261">
    <property type="term" value="P:DNA-templated DNA replication"/>
    <property type="evidence" value="ECO:0007669"/>
    <property type="project" value="TreeGrafter"/>
</dbReference>
<dbReference type="Gene3D" id="3.40.50.300">
    <property type="entry name" value="P-loop containing nucleotide triphosphate hydrolases"/>
    <property type="match status" value="1"/>
</dbReference>
<reference evidence="1" key="1">
    <citation type="journal article" date="2020" name="mSystems">
        <title>Genome- and Community-Level Interaction Insights into Carbon Utilization and Element Cycling Functions of Hydrothermarchaeota in Hydrothermal Sediment.</title>
        <authorList>
            <person name="Zhou Z."/>
            <person name="Liu Y."/>
            <person name="Xu W."/>
            <person name="Pan J."/>
            <person name="Luo Z.H."/>
            <person name="Li M."/>
        </authorList>
    </citation>
    <scope>NUCLEOTIDE SEQUENCE</scope>
    <source>
        <strain evidence="1">HyVt-388</strain>
    </source>
</reference>
<dbReference type="EMBL" id="DRIG01000048">
    <property type="protein sequence ID" value="HEC78411.1"/>
    <property type="molecule type" value="Genomic_DNA"/>
</dbReference>
<dbReference type="InterPro" id="IPR050238">
    <property type="entry name" value="DNA_Rep/Repair_Clamp_Loader"/>
</dbReference>
<protein>
    <submittedName>
        <fullName evidence="1">AAA family ATPase</fullName>
    </submittedName>
</protein>
<dbReference type="Proteomes" id="UP000885826">
    <property type="component" value="Unassembled WGS sequence"/>
</dbReference>
<evidence type="ECO:0000313" key="2">
    <source>
        <dbReference type="Proteomes" id="UP000885826"/>
    </source>
</evidence>
<name>A0A9C9EN53_UNCW3</name>
<proteinExistence type="predicted"/>
<dbReference type="SUPFAM" id="SSF52540">
    <property type="entry name" value="P-loop containing nucleoside triphosphate hydrolases"/>
    <property type="match status" value="1"/>
</dbReference>
<dbReference type="AlphaFoldDB" id="A0A9C9EN53"/>
<dbReference type="Pfam" id="PF13177">
    <property type="entry name" value="DNA_pol3_delta2"/>
    <property type="match status" value="1"/>
</dbReference>
<dbReference type="InterPro" id="IPR027417">
    <property type="entry name" value="P-loop_NTPase"/>
</dbReference>
<evidence type="ECO:0000313" key="1">
    <source>
        <dbReference type="EMBL" id="HEC78411.1"/>
    </source>
</evidence>
<comment type="caution">
    <text evidence="1">The sequence shown here is derived from an EMBL/GenBank/DDBJ whole genome shotgun (WGS) entry which is preliminary data.</text>
</comment>